<organism evidence="1 2">
    <name type="scientific">Allacma fusca</name>
    <dbReference type="NCBI Taxonomy" id="39272"/>
    <lineage>
        <taxon>Eukaryota</taxon>
        <taxon>Metazoa</taxon>
        <taxon>Ecdysozoa</taxon>
        <taxon>Arthropoda</taxon>
        <taxon>Hexapoda</taxon>
        <taxon>Collembola</taxon>
        <taxon>Symphypleona</taxon>
        <taxon>Sminthuridae</taxon>
        <taxon>Allacma</taxon>
    </lineage>
</organism>
<keyword evidence="2" id="KW-1185">Reference proteome</keyword>
<dbReference type="EMBL" id="CAJVCH010038997">
    <property type="protein sequence ID" value="CAG7716490.1"/>
    <property type="molecule type" value="Genomic_DNA"/>
</dbReference>
<name>A0A8J2NW15_9HEXA</name>
<evidence type="ECO:0000313" key="1">
    <source>
        <dbReference type="EMBL" id="CAG7716490.1"/>
    </source>
</evidence>
<reference evidence="1" key="1">
    <citation type="submission" date="2021-06" db="EMBL/GenBank/DDBJ databases">
        <authorList>
            <person name="Hodson N. C."/>
            <person name="Mongue J. A."/>
            <person name="Jaron S. K."/>
        </authorList>
    </citation>
    <scope>NUCLEOTIDE SEQUENCE</scope>
</reference>
<dbReference type="Proteomes" id="UP000708208">
    <property type="component" value="Unassembled WGS sequence"/>
</dbReference>
<proteinExistence type="predicted"/>
<evidence type="ECO:0000313" key="2">
    <source>
        <dbReference type="Proteomes" id="UP000708208"/>
    </source>
</evidence>
<dbReference type="OrthoDB" id="5952526at2759"/>
<feature type="non-terminal residue" evidence="1">
    <location>
        <position position="1"/>
    </location>
</feature>
<gene>
    <name evidence="1" type="ORF">AFUS01_LOCUS5997</name>
</gene>
<comment type="caution">
    <text evidence="1">The sequence shown here is derived from an EMBL/GenBank/DDBJ whole genome shotgun (WGS) entry which is preliminary data.</text>
</comment>
<sequence>MKLCESCSWKLCNSFCEKRPEHVHSECRVFNEYEILRPNGEDNSKQVSSLIA</sequence>
<protein>
    <submittedName>
        <fullName evidence="1">Uncharacterized protein</fullName>
    </submittedName>
</protein>
<dbReference type="AlphaFoldDB" id="A0A8J2NW15"/>
<accession>A0A8J2NW15</accession>